<comment type="caution">
    <text evidence="3">The sequence shown here is derived from an EMBL/GenBank/DDBJ whole genome shotgun (WGS) entry which is preliminary data.</text>
</comment>
<dbReference type="Pfam" id="PF13601">
    <property type="entry name" value="HTH_34"/>
    <property type="match status" value="1"/>
</dbReference>
<evidence type="ECO:0000259" key="2">
    <source>
        <dbReference type="Pfam" id="PF13601"/>
    </source>
</evidence>
<protein>
    <submittedName>
        <fullName evidence="3">Transcriptional regulator</fullName>
    </submittedName>
</protein>
<dbReference type="RefSeq" id="WP_243742474.1">
    <property type="nucleotide sequence ID" value="NZ_SNYN01000005.1"/>
</dbReference>
<evidence type="ECO:0000313" key="4">
    <source>
        <dbReference type="Proteomes" id="UP000295281"/>
    </source>
</evidence>
<sequence>MSHLRRELDQVIHSPVRFSIVAALTSVERAEFGYIRDMVEISDSSLSQHVTTLEKAGYLKVVKTQAGRRAKTWIGLTPQGRAAFRNHVAVLNRIAEAAPTEPAGDGGGTDPEDGGRPSR</sequence>
<accession>A0A4R6V9G3</accession>
<proteinExistence type="predicted"/>
<organism evidence="3 4">
    <name type="scientific">Actinorugispora endophytica</name>
    <dbReference type="NCBI Taxonomy" id="1605990"/>
    <lineage>
        <taxon>Bacteria</taxon>
        <taxon>Bacillati</taxon>
        <taxon>Actinomycetota</taxon>
        <taxon>Actinomycetes</taxon>
        <taxon>Streptosporangiales</taxon>
        <taxon>Nocardiopsidaceae</taxon>
        <taxon>Actinorugispora</taxon>
    </lineage>
</organism>
<keyword evidence="4" id="KW-1185">Reference proteome</keyword>
<dbReference type="Gene3D" id="1.10.10.10">
    <property type="entry name" value="Winged helix-like DNA-binding domain superfamily/Winged helix DNA-binding domain"/>
    <property type="match status" value="1"/>
</dbReference>
<dbReference type="EMBL" id="SNYN01000005">
    <property type="protein sequence ID" value="TDQ53098.1"/>
    <property type="molecule type" value="Genomic_DNA"/>
</dbReference>
<feature type="region of interest" description="Disordered" evidence="1">
    <location>
        <begin position="96"/>
        <end position="119"/>
    </location>
</feature>
<dbReference type="InterPro" id="IPR036390">
    <property type="entry name" value="WH_DNA-bd_sf"/>
</dbReference>
<dbReference type="PANTHER" id="PTHR37318">
    <property type="entry name" value="BSL7504 PROTEIN"/>
    <property type="match status" value="1"/>
</dbReference>
<name>A0A4R6V9G3_9ACTN</name>
<dbReference type="PANTHER" id="PTHR37318:SF1">
    <property type="entry name" value="BSL7504 PROTEIN"/>
    <property type="match status" value="1"/>
</dbReference>
<feature type="domain" description="Winged helix DNA-binding" evidence="2">
    <location>
        <begin position="16"/>
        <end position="94"/>
    </location>
</feature>
<dbReference type="SUPFAM" id="SSF46785">
    <property type="entry name" value="Winged helix' DNA-binding domain"/>
    <property type="match status" value="1"/>
</dbReference>
<dbReference type="AlphaFoldDB" id="A0A4R6V9G3"/>
<dbReference type="Proteomes" id="UP000295281">
    <property type="component" value="Unassembled WGS sequence"/>
</dbReference>
<gene>
    <name evidence="3" type="ORF">EV190_105220</name>
</gene>
<reference evidence="3 4" key="1">
    <citation type="submission" date="2019-03" db="EMBL/GenBank/DDBJ databases">
        <title>Genomic Encyclopedia of Type Strains, Phase IV (KMG-IV): sequencing the most valuable type-strain genomes for metagenomic binning, comparative biology and taxonomic classification.</title>
        <authorList>
            <person name="Goeker M."/>
        </authorList>
    </citation>
    <scope>NUCLEOTIDE SEQUENCE [LARGE SCALE GENOMIC DNA]</scope>
    <source>
        <strain evidence="3 4">DSM 46770</strain>
    </source>
</reference>
<dbReference type="InterPro" id="IPR027395">
    <property type="entry name" value="WH_DNA-bd_dom"/>
</dbReference>
<dbReference type="InterPro" id="IPR036388">
    <property type="entry name" value="WH-like_DNA-bd_sf"/>
</dbReference>
<evidence type="ECO:0000313" key="3">
    <source>
        <dbReference type="EMBL" id="TDQ53098.1"/>
    </source>
</evidence>
<evidence type="ECO:0000256" key="1">
    <source>
        <dbReference type="SAM" id="MobiDB-lite"/>
    </source>
</evidence>